<evidence type="ECO:0000313" key="3">
    <source>
        <dbReference type="Proteomes" id="UP000426328"/>
    </source>
</evidence>
<dbReference type="EMBL" id="CP045482">
    <property type="protein sequence ID" value="QGR20629.1"/>
    <property type="molecule type" value="Genomic_DNA"/>
</dbReference>
<gene>
    <name evidence="2" type="ORF">D1866_00295</name>
    <name evidence="1" type="ORF">GFB69_04760</name>
</gene>
<dbReference type="EMBL" id="WHYS01000001">
    <property type="protein sequence ID" value="MQL55074.1"/>
    <property type="molecule type" value="Genomic_DNA"/>
</dbReference>
<dbReference type="GeneID" id="42778131"/>
<evidence type="ECO:0000313" key="2">
    <source>
        <dbReference type="EMBL" id="QGR20629.1"/>
    </source>
</evidence>
<evidence type="ECO:0000313" key="4">
    <source>
        <dbReference type="Proteomes" id="UP000474054"/>
    </source>
</evidence>
<protein>
    <submittedName>
        <fullName evidence="2">Uncharacterized protein</fullName>
    </submittedName>
</protein>
<evidence type="ECO:0000313" key="1">
    <source>
        <dbReference type="EMBL" id="MQL55074.1"/>
    </source>
</evidence>
<reference evidence="2 3" key="2">
    <citation type="submission" date="2019-10" db="EMBL/GenBank/DDBJ databases">
        <title>Genome Sequences from Six Type Strain Members of the Archaeal Family Sulfolobaceae: Acidianus ambivalens, Acidianus infernus, Metallosphaera prunae, Stygiolobus azoricus, Sulfolobus metallicus, and Sulfurisphaera ohwakuensis.</title>
        <authorList>
            <person name="Counts J.A."/>
            <person name="Kelly R.M."/>
        </authorList>
    </citation>
    <scope>NUCLEOTIDE SEQUENCE [LARGE SCALE GENOMIC DNA]</scope>
    <source>
        <strain evidence="2 3">LEI 10</strain>
    </source>
</reference>
<dbReference type="Proteomes" id="UP000426328">
    <property type="component" value="Chromosome"/>
</dbReference>
<accession>A0A650CS46</accession>
<dbReference type="KEGG" id="aamb:D1866_00295"/>
<dbReference type="RefSeq" id="WP_155860963.1">
    <property type="nucleotide sequence ID" value="NZ_CP045482.1"/>
</dbReference>
<proteinExistence type="predicted"/>
<sequence length="111" mass="12819">MLDILWRIIDLQLPLVKSDMETFLIKDGEITEDDLKIFNEASETIKKAYYSAEKDPNFARNLVKEALTKLESIKPKKPFPPEMRIRFDELKSSLMEVLGENKVSQTTSPKS</sequence>
<organism evidence="2 3">
    <name type="scientific">Acidianus ambivalens</name>
    <name type="common">Desulfurolobus ambivalens</name>
    <dbReference type="NCBI Taxonomy" id="2283"/>
    <lineage>
        <taxon>Archaea</taxon>
        <taxon>Thermoproteota</taxon>
        <taxon>Thermoprotei</taxon>
        <taxon>Sulfolobales</taxon>
        <taxon>Sulfolobaceae</taxon>
        <taxon>Acidianus</taxon>
    </lineage>
</organism>
<dbReference type="Proteomes" id="UP000474054">
    <property type="component" value="Unassembled WGS sequence"/>
</dbReference>
<reference evidence="1 4" key="1">
    <citation type="submission" date="2019-10" db="EMBL/GenBank/DDBJ databases">
        <title>Comparative genomics of sulfur disproportionating microorganisms.</title>
        <authorList>
            <person name="Ward L.M."/>
            <person name="Bertran E."/>
            <person name="Johnston D."/>
        </authorList>
    </citation>
    <scope>NUCLEOTIDE SEQUENCE [LARGE SCALE GENOMIC DNA]</scope>
    <source>
        <strain evidence="1 4">DSM 3772</strain>
    </source>
</reference>
<name>A0A650CS46_ACIAM</name>
<dbReference type="AlphaFoldDB" id="A0A650CS46"/>
<keyword evidence="3" id="KW-1185">Reference proteome</keyword>